<evidence type="ECO:0000256" key="2">
    <source>
        <dbReference type="ARBA" id="ARBA00024341"/>
    </source>
</evidence>
<evidence type="ECO:0000256" key="1">
    <source>
        <dbReference type="ARBA" id="ARBA00022860"/>
    </source>
</evidence>
<gene>
    <name evidence="5" type="primary">Vigan.06G257600</name>
    <name evidence="5" type="ORF">VIGAN_06257600</name>
</gene>
<dbReference type="PROSITE" id="PS50096">
    <property type="entry name" value="IQ"/>
    <property type="match status" value="2"/>
</dbReference>
<dbReference type="Proteomes" id="UP000291084">
    <property type="component" value="Chromosome 6"/>
</dbReference>
<dbReference type="InterPro" id="IPR025064">
    <property type="entry name" value="DUF4005"/>
</dbReference>
<accession>A0A0S3SEJ9</accession>
<dbReference type="Pfam" id="PF13178">
    <property type="entry name" value="DUF4005"/>
    <property type="match status" value="1"/>
</dbReference>
<feature type="region of interest" description="Disordered" evidence="3">
    <location>
        <begin position="370"/>
        <end position="438"/>
    </location>
</feature>
<keyword evidence="6" id="KW-1185">Reference proteome</keyword>
<evidence type="ECO:0000313" key="5">
    <source>
        <dbReference type="EMBL" id="BAT91260.1"/>
    </source>
</evidence>
<keyword evidence="1" id="KW-0112">Calmodulin-binding</keyword>
<evidence type="ECO:0000256" key="3">
    <source>
        <dbReference type="SAM" id="MobiDB-lite"/>
    </source>
</evidence>
<feature type="domain" description="DUF4005" evidence="4">
    <location>
        <begin position="393"/>
        <end position="463"/>
    </location>
</feature>
<dbReference type="AlphaFoldDB" id="A0A0S3SEJ9"/>
<dbReference type="PANTHER" id="PTHR32295:SF41">
    <property type="entry name" value="PROTEIN IQ-DOMAIN 11"/>
    <property type="match status" value="1"/>
</dbReference>
<feature type="compositionally biased region" description="Polar residues" evidence="3">
    <location>
        <begin position="395"/>
        <end position="404"/>
    </location>
</feature>
<dbReference type="EMBL" id="AP015039">
    <property type="protein sequence ID" value="BAT91260.1"/>
    <property type="molecule type" value="Genomic_DNA"/>
</dbReference>
<comment type="similarity">
    <text evidence="2">Belongs to the IQD family.</text>
</comment>
<evidence type="ECO:0000259" key="4">
    <source>
        <dbReference type="Pfam" id="PF13178"/>
    </source>
</evidence>
<evidence type="ECO:0000313" key="6">
    <source>
        <dbReference type="Proteomes" id="UP000291084"/>
    </source>
</evidence>
<proteinExistence type="inferred from homology"/>
<dbReference type="PANTHER" id="PTHR32295">
    <property type="entry name" value="IQ-DOMAIN 5-RELATED"/>
    <property type="match status" value="1"/>
</dbReference>
<organism evidence="5 6">
    <name type="scientific">Vigna angularis var. angularis</name>
    <dbReference type="NCBI Taxonomy" id="157739"/>
    <lineage>
        <taxon>Eukaryota</taxon>
        <taxon>Viridiplantae</taxon>
        <taxon>Streptophyta</taxon>
        <taxon>Embryophyta</taxon>
        <taxon>Tracheophyta</taxon>
        <taxon>Spermatophyta</taxon>
        <taxon>Magnoliopsida</taxon>
        <taxon>eudicotyledons</taxon>
        <taxon>Gunneridae</taxon>
        <taxon>Pentapetalae</taxon>
        <taxon>rosids</taxon>
        <taxon>fabids</taxon>
        <taxon>Fabales</taxon>
        <taxon>Fabaceae</taxon>
        <taxon>Papilionoideae</taxon>
        <taxon>50 kb inversion clade</taxon>
        <taxon>NPAAA clade</taxon>
        <taxon>indigoferoid/millettioid clade</taxon>
        <taxon>Phaseoleae</taxon>
        <taxon>Vigna</taxon>
    </lineage>
</organism>
<dbReference type="GO" id="GO:0005516">
    <property type="term" value="F:calmodulin binding"/>
    <property type="evidence" value="ECO:0007669"/>
    <property type="project" value="UniProtKB-KW"/>
</dbReference>
<dbReference type="OrthoDB" id="696085at2759"/>
<reference evidence="5 6" key="1">
    <citation type="journal article" date="2015" name="Sci. Rep.">
        <title>The power of single molecule real-time sequencing technology in the de novo assembly of a eukaryotic genome.</title>
        <authorList>
            <person name="Sakai H."/>
            <person name="Naito K."/>
            <person name="Ogiso-Tanaka E."/>
            <person name="Takahashi Y."/>
            <person name="Iseki K."/>
            <person name="Muto C."/>
            <person name="Satou K."/>
            <person name="Teruya K."/>
            <person name="Shiroma A."/>
            <person name="Shimoji M."/>
            <person name="Hirano T."/>
            <person name="Itoh T."/>
            <person name="Kaga A."/>
            <person name="Tomooka N."/>
        </authorList>
    </citation>
    <scope>NUCLEOTIDE SEQUENCE [LARGE SCALE GENOMIC DNA]</scope>
    <source>
        <strain evidence="6">cv. Shumari</strain>
    </source>
</reference>
<sequence length="510" mass="57378">MAKKKSWFSLVKRLFLRDPTQDKDKRRKWIFGRLKNKRLPSITAPLPSKETTLSEAEEEQSKHALTVAIASAAAAEAAVTAAHAAVEVVRLTGVSQSALICKEKSEESQPLKTSNAAPQFTHQCKRDIQESAAVIKIQTAFRGYLVSEFVQLVFFDLCHLKNSLHNLFSYQCLYRILCKLDFNERHVNQARKALRALKGIVKLQAIIRGRAVRRQAMSTLKCLQSIVSIQSQVCARRLQMVEGRCDYTENEELHDSKDKIIRMDSNSERKCDESTPSKEELDSSCISMKETVLKRERIKEYSFNHRRSAESERSKVNGRWRYWLEQWVDTQLSKSKELEDLDSVFSSHARSGEEYGGRQLKVRSINRQNPVEGLDSPTIGSRRSFPHRRQCSVGEDQSFSSSPATPAYMAATESAKAKARSTSSPKIRTGGNIDMNSDSYSPCKKKLSIASSINSEVLSGGRMAKFSGNQQRSPSFKGLSVPIKSSRTIKDLSINSDCSLPHWGPQGSFK</sequence>
<protein>
    <recommendedName>
        <fullName evidence="4">DUF4005 domain-containing protein</fullName>
    </recommendedName>
</protein>
<name>A0A0S3SEJ9_PHAAN</name>